<reference evidence="1 2" key="1">
    <citation type="submission" date="2016-04" db="EMBL/GenBank/DDBJ databases">
        <title>Complete genome sequence of Dokdonella koreensis DS-123T.</title>
        <authorList>
            <person name="Kim J.F."/>
            <person name="Lee H."/>
            <person name="Kwak M.-J."/>
        </authorList>
    </citation>
    <scope>NUCLEOTIDE SEQUENCE [LARGE SCALE GENOMIC DNA]</scope>
    <source>
        <strain evidence="1 2">DS-123</strain>
    </source>
</reference>
<protein>
    <recommendedName>
        <fullName evidence="3">Thioredoxin domain-containing protein</fullName>
    </recommendedName>
</protein>
<organism evidence="1 2">
    <name type="scientific">Dokdonella koreensis DS-123</name>
    <dbReference type="NCBI Taxonomy" id="1300342"/>
    <lineage>
        <taxon>Bacteria</taxon>
        <taxon>Pseudomonadati</taxon>
        <taxon>Pseudomonadota</taxon>
        <taxon>Gammaproteobacteria</taxon>
        <taxon>Lysobacterales</taxon>
        <taxon>Rhodanobacteraceae</taxon>
        <taxon>Dokdonella</taxon>
    </lineage>
</organism>
<accession>A0A160DXN7</accession>
<sequence length="293" mass="31854">MAWLYAVVAGASVATAGPVRDLQKDYDVLVGVQTAAMDRPEPERATLIAASYREHFQAVATGDLQAVASADLDLVFRAATIAAGYTLERAYVVQMKAVYDVLAARNAISGRHPQSMLEAFVAARMLEDARRFAQAMPSLGVTLPAFRDAAGGSDGPMLWSVQDQGRTLVRQAADLGTSTVVVVAHPLCGFSQAAAVQIARDETLRGRFAQQSIWVLPQTAMIDTAQVLAWEKDHAPFSMAYVDRQRGWPMIDSWATPTFYFFKDGRVVHEVVGWPQEGRKAELLEGLAKIAAE</sequence>
<dbReference type="KEGG" id="dko:I596_3511"/>
<dbReference type="Proteomes" id="UP000076830">
    <property type="component" value="Chromosome"/>
</dbReference>
<evidence type="ECO:0008006" key="3">
    <source>
        <dbReference type="Google" id="ProtNLM"/>
    </source>
</evidence>
<keyword evidence="2" id="KW-1185">Reference proteome</keyword>
<gene>
    <name evidence="1" type="ORF">I596_3511</name>
</gene>
<dbReference type="STRING" id="1300342.I596_3511"/>
<dbReference type="EMBL" id="CP015249">
    <property type="protein sequence ID" value="ANB19499.1"/>
    <property type="molecule type" value="Genomic_DNA"/>
</dbReference>
<evidence type="ECO:0000313" key="2">
    <source>
        <dbReference type="Proteomes" id="UP000076830"/>
    </source>
</evidence>
<evidence type="ECO:0000313" key="1">
    <source>
        <dbReference type="EMBL" id="ANB19499.1"/>
    </source>
</evidence>
<name>A0A160DXN7_9GAMM</name>
<proteinExistence type="predicted"/>
<dbReference type="AlphaFoldDB" id="A0A160DXN7"/>